<dbReference type="Gene3D" id="3.20.20.370">
    <property type="entry name" value="Glycoside hydrolase/deacetylase"/>
    <property type="match status" value="1"/>
</dbReference>
<proteinExistence type="predicted"/>
<evidence type="ECO:0000313" key="2">
    <source>
        <dbReference type="Proteomes" id="UP000009319"/>
    </source>
</evidence>
<dbReference type="AlphaFoldDB" id="K0Q3E2"/>
<name>K0Q3E2_9HYPH</name>
<dbReference type="RefSeq" id="WP_007536558.1">
    <property type="nucleotide sequence ID" value="NZ_HF536773.1"/>
</dbReference>
<keyword evidence="2" id="KW-1185">Reference proteome</keyword>
<dbReference type="STRING" id="1211777.BN77_p10622"/>
<comment type="caution">
    <text evidence="1">The sequence shown here is derived from an EMBL/GenBank/DDBJ whole genome shotgun (WGS) entry which is preliminary data.</text>
</comment>
<accession>K0Q3E2</accession>
<dbReference type="GO" id="GO:0005975">
    <property type="term" value="P:carbohydrate metabolic process"/>
    <property type="evidence" value="ECO:0007669"/>
    <property type="project" value="InterPro"/>
</dbReference>
<dbReference type="EMBL" id="CANI01000043">
    <property type="protein sequence ID" value="CCM79360.1"/>
    <property type="molecule type" value="Genomic_DNA"/>
</dbReference>
<dbReference type="Proteomes" id="UP000009319">
    <property type="component" value="Unassembled WGS sequence"/>
</dbReference>
<evidence type="ECO:0000313" key="1">
    <source>
        <dbReference type="EMBL" id="CCM79360.1"/>
    </source>
</evidence>
<dbReference type="InterPro" id="IPR011330">
    <property type="entry name" value="Glyco_hydro/deAcase_b/a-brl"/>
</dbReference>
<reference evidence="1 2" key="1">
    <citation type="journal article" date="2013" name="Genome Announc.">
        <title>Draft Genome Sequence of Rhizobium mesoamericanum STM3625, a Nitrogen-Fixing Symbiont of Mimosa pudica Isolated in French Guiana (South America).</title>
        <authorList>
            <person name="Moulin L."/>
            <person name="Mornico D."/>
            <person name="Melkonian R."/>
            <person name="Klonowska A."/>
        </authorList>
    </citation>
    <scope>NUCLEOTIDE SEQUENCE [LARGE SCALE GENOMIC DNA]</scope>
    <source>
        <strain evidence="1 2">STM3625</strain>
    </source>
</reference>
<sequence>MTDDEWVPLRQELERWRLAGRQARLWLRDDDAIEPTEELETLLRITRQSSVPLTIAVIPAFTGEALATRLSLEDHALVAVHGWSHANHAGSDEKKQELGRHRQAQVVLAELRDGLVALERLYGKTLIPMLVPPWNRISEELVPQLSAQGFDVLSVFGKAKAGSPMRLLNTHVDVVNTRGKRGDRPHADLVAELVAQLQARFGSDDEAVGILTHHLVHGASEWEFLTRLFAETMHHPGAVWMSARDLSS</sequence>
<organism evidence="1 2">
    <name type="scientific">Rhizobium mesoamericanum STM3625</name>
    <dbReference type="NCBI Taxonomy" id="1211777"/>
    <lineage>
        <taxon>Bacteria</taxon>
        <taxon>Pseudomonadati</taxon>
        <taxon>Pseudomonadota</taxon>
        <taxon>Alphaproteobacteria</taxon>
        <taxon>Hyphomicrobiales</taxon>
        <taxon>Rhizobiaceae</taxon>
        <taxon>Rhizobium/Agrobacterium group</taxon>
        <taxon>Rhizobium</taxon>
    </lineage>
</organism>
<gene>
    <name evidence="1" type="ORF">BN77_p10622</name>
</gene>
<dbReference type="CDD" id="cd10928">
    <property type="entry name" value="CE4_u4"/>
    <property type="match status" value="1"/>
</dbReference>
<evidence type="ECO:0008006" key="3">
    <source>
        <dbReference type="Google" id="ProtNLM"/>
    </source>
</evidence>
<dbReference type="HOGENOM" id="CLU_073819_1_0_5"/>
<protein>
    <recommendedName>
        <fullName evidence="3">Polysaccharide deacetylase</fullName>
    </recommendedName>
</protein>
<dbReference type="eggNOG" id="COG0726">
    <property type="taxonomic scope" value="Bacteria"/>
</dbReference>
<dbReference type="InterPro" id="IPR049591">
    <property type="entry name" value="CE4_u4-like"/>
</dbReference>
<dbReference type="SUPFAM" id="SSF88713">
    <property type="entry name" value="Glycoside hydrolase/deacetylase"/>
    <property type="match status" value="1"/>
</dbReference>